<protein>
    <recommendedName>
        <fullName evidence="4">Ankyrin repeat protein</fullName>
    </recommendedName>
</protein>
<dbReference type="PROSITE" id="PS50088">
    <property type="entry name" value="ANK_REPEAT"/>
    <property type="match status" value="1"/>
</dbReference>
<keyword evidence="3" id="KW-1185">Reference proteome</keyword>
<evidence type="ECO:0000313" key="2">
    <source>
        <dbReference type="EMBL" id="KAL3096895.1"/>
    </source>
</evidence>
<dbReference type="Proteomes" id="UP001620626">
    <property type="component" value="Unassembled WGS sequence"/>
</dbReference>
<evidence type="ECO:0008006" key="4">
    <source>
        <dbReference type="Google" id="ProtNLM"/>
    </source>
</evidence>
<proteinExistence type="predicted"/>
<dbReference type="PROSITE" id="PS50297">
    <property type="entry name" value="ANK_REP_REGION"/>
    <property type="match status" value="1"/>
</dbReference>
<keyword evidence="1" id="KW-0040">ANK repeat</keyword>
<reference evidence="2 3" key="1">
    <citation type="submission" date="2024-10" db="EMBL/GenBank/DDBJ databases">
        <authorList>
            <person name="Kim D."/>
        </authorList>
    </citation>
    <scope>NUCLEOTIDE SEQUENCE [LARGE SCALE GENOMIC DNA]</scope>
    <source>
        <strain evidence="2">BH-2024</strain>
    </source>
</reference>
<dbReference type="InterPro" id="IPR036770">
    <property type="entry name" value="Ankyrin_rpt-contain_sf"/>
</dbReference>
<sequence>MGEKIITDHIKTTKHKKNLAEFNRNVPLTDFVKQKSASEEKLCLAAELTLAYHCARHNFSMDRIIERRGAIVNFADKNGLSPLMGASVFGHIGLVSYLIELGATIVQKDDKGRTALQLPMTCAIRKNVTSF</sequence>
<organism evidence="2 3">
    <name type="scientific">Heterodera trifolii</name>
    <dbReference type="NCBI Taxonomy" id="157864"/>
    <lineage>
        <taxon>Eukaryota</taxon>
        <taxon>Metazoa</taxon>
        <taxon>Ecdysozoa</taxon>
        <taxon>Nematoda</taxon>
        <taxon>Chromadorea</taxon>
        <taxon>Rhabditida</taxon>
        <taxon>Tylenchina</taxon>
        <taxon>Tylenchomorpha</taxon>
        <taxon>Tylenchoidea</taxon>
        <taxon>Heteroderidae</taxon>
        <taxon>Heteroderinae</taxon>
        <taxon>Heterodera</taxon>
    </lineage>
</organism>
<feature type="repeat" description="ANK" evidence="1">
    <location>
        <begin position="78"/>
        <end position="110"/>
    </location>
</feature>
<name>A0ABD2K2A0_9BILA</name>
<dbReference type="AlphaFoldDB" id="A0ABD2K2A0"/>
<gene>
    <name evidence="2" type="ORF">niasHT_022858</name>
</gene>
<accession>A0ABD2K2A0</accession>
<dbReference type="Gene3D" id="1.25.40.20">
    <property type="entry name" value="Ankyrin repeat-containing domain"/>
    <property type="match status" value="1"/>
</dbReference>
<evidence type="ECO:0000256" key="1">
    <source>
        <dbReference type="PROSITE-ProRule" id="PRU00023"/>
    </source>
</evidence>
<dbReference type="InterPro" id="IPR002110">
    <property type="entry name" value="Ankyrin_rpt"/>
</dbReference>
<evidence type="ECO:0000313" key="3">
    <source>
        <dbReference type="Proteomes" id="UP001620626"/>
    </source>
</evidence>
<dbReference type="SUPFAM" id="SSF48403">
    <property type="entry name" value="Ankyrin repeat"/>
    <property type="match status" value="1"/>
</dbReference>
<comment type="caution">
    <text evidence="2">The sequence shown here is derived from an EMBL/GenBank/DDBJ whole genome shotgun (WGS) entry which is preliminary data.</text>
</comment>
<dbReference type="EMBL" id="JBICBT010000848">
    <property type="protein sequence ID" value="KAL3096895.1"/>
    <property type="molecule type" value="Genomic_DNA"/>
</dbReference>